<accession>A0A0F8YHN0</accession>
<comment type="caution">
    <text evidence="2">The sequence shown here is derived from an EMBL/GenBank/DDBJ whole genome shotgun (WGS) entry which is preliminary data.</text>
</comment>
<dbReference type="GO" id="GO:0008641">
    <property type="term" value="F:ubiquitin-like modifier activating enzyme activity"/>
    <property type="evidence" value="ECO:0007669"/>
    <property type="project" value="InterPro"/>
</dbReference>
<dbReference type="Pfam" id="PF00899">
    <property type="entry name" value="ThiF"/>
    <property type="match status" value="1"/>
</dbReference>
<evidence type="ECO:0000313" key="2">
    <source>
        <dbReference type="EMBL" id="KKK73235.1"/>
    </source>
</evidence>
<reference evidence="2" key="1">
    <citation type="journal article" date="2015" name="Nature">
        <title>Complex archaea that bridge the gap between prokaryotes and eukaryotes.</title>
        <authorList>
            <person name="Spang A."/>
            <person name="Saw J.H."/>
            <person name="Jorgensen S.L."/>
            <person name="Zaremba-Niedzwiedzka K."/>
            <person name="Martijn J."/>
            <person name="Lind A.E."/>
            <person name="van Eijk R."/>
            <person name="Schleper C."/>
            <person name="Guy L."/>
            <person name="Ettema T.J."/>
        </authorList>
    </citation>
    <scope>NUCLEOTIDE SEQUENCE</scope>
</reference>
<organism evidence="2">
    <name type="scientific">marine sediment metagenome</name>
    <dbReference type="NCBI Taxonomy" id="412755"/>
    <lineage>
        <taxon>unclassified sequences</taxon>
        <taxon>metagenomes</taxon>
        <taxon>ecological metagenomes</taxon>
    </lineage>
</organism>
<dbReference type="GO" id="GO:0061504">
    <property type="term" value="P:cyclic threonylcarbamoyladenosine biosynthetic process"/>
    <property type="evidence" value="ECO:0007669"/>
    <property type="project" value="TreeGrafter"/>
</dbReference>
<dbReference type="InterPro" id="IPR035985">
    <property type="entry name" value="Ubiquitin-activating_enz"/>
</dbReference>
<dbReference type="EMBL" id="LAZR01056878">
    <property type="protein sequence ID" value="KKK73235.1"/>
    <property type="molecule type" value="Genomic_DNA"/>
</dbReference>
<sequence>MTQARYSRQMGIVDPGKLDIPIAVVGAGGIGSWTTLALTRMGCNDITVIDFDKVEAHNVGSQIFTEDDIGKTKVEALADKISSLGSGE</sequence>
<dbReference type="GO" id="GO:0061503">
    <property type="term" value="F:tRNA threonylcarbamoyladenosine dehydratase"/>
    <property type="evidence" value="ECO:0007669"/>
    <property type="project" value="TreeGrafter"/>
</dbReference>
<feature type="non-terminal residue" evidence="2">
    <location>
        <position position="88"/>
    </location>
</feature>
<protein>
    <recommendedName>
        <fullName evidence="1">THIF-type NAD/FAD binding fold domain-containing protein</fullName>
    </recommendedName>
</protein>
<proteinExistence type="predicted"/>
<dbReference type="Gene3D" id="3.40.50.720">
    <property type="entry name" value="NAD(P)-binding Rossmann-like Domain"/>
    <property type="match status" value="1"/>
</dbReference>
<dbReference type="AlphaFoldDB" id="A0A0F8YHN0"/>
<dbReference type="InterPro" id="IPR045886">
    <property type="entry name" value="ThiF/MoeB/HesA"/>
</dbReference>
<dbReference type="PANTHER" id="PTHR43267">
    <property type="entry name" value="TRNA THREONYLCARBAMOYLADENOSINE DEHYDRATASE"/>
    <property type="match status" value="1"/>
</dbReference>
<feature type="domain" description="THIF-type NAD/FAD binding fold" evidence="1">
    <location>
        <begin position="21"/>
        <end position="85"/>
    </location>
</feature>
<evidence type="ECO:0000259" key="1">
    <source>
        <dbReference type="Pfam" id="PF00899"/>
    </source>
</evidence>
<dbReference type="PANTHER" id="PTHR43267:SF1">
    <property type="entry name" value="TRNA THREONYLCARBAMOYLADENOSINE DEHYDRATASE"/>
    <property type="match status" value="1"/>
</dbReference>
<name>A0A0F8YHN0_9ZZZZ</name>
<gene>
    <name evidence="2" type="ORF">LCGC14_2895880</name>
</gene>
<dbReference type="SUPFAM" id="SSF69572">
    <property type="entry name" value="Activating enzymes of the ubiquitin-like proteins"/>
    <property type="match status" value="1"/>
</dbReference>
<dbReference type="InterPro" id="IPR000594">
    <property type="entry name" value="ThiF_NAD_FAD-bd"/>
</dbReference>